<feature type="compositionally biased region" description="Basic and acidic residues" evidence="1">
    <location>
        <begin position="359"/>
        <end position="370"/>
    </location>
</feature>
<dbReference type="OrthoDB" id="10662124at2759"/>
<gene>
    <name evidence="2" type="ORF">THAOC_34692</name>
</gene>
<evidence type="ECO:0000313" key="3">
    <source>
        <dbReference type="Proteomes" id="UP000266841"/>
    </source>
</evidence>
<protein>
    <submittedName>
        <fullName evidence="2">Uncharacterized protein</fullName>
    </submittedName>
</protein>
<keyword evidence="3" id="KW-1185">Reference proteome</keyword>
<proteinExistence type="predicted"/>
<feature type="compositionally biased region" description="Polar residues" evidence="1">
    <location>
        <begin position="371"/>
        <end position="382"/>
    </location>
</feature>
<comment type="caution">
    <text evidence="2">The sequence shown here is derived from an EMBL/GenBank/DDBJ whole genome shotgun (WGS) entry which is preliminary data.</text>
</comment>
<dbReference type="eggNOG" id="ENOG502T83M">
    <property type="taxonomic scope" value="Eukaryota"/>
</dbReference>
<feature type="region of interest" description="Disordered" evidence="1">
    <location>
        <begin position="322"/>
        <end position="475"/>
    </location>
</feature>
<feature type="compositionally biased region" description="Basic and acidic residues" evidence="1">
    <location>
        <begin position="383"/>
        <end position="398"/>
    </location>
</feature>
<feature type="compositionally biased region" description="Basic residues" evidence="1">
    <location>
        <begin position="335"/>
        <end position="347"/>
    </location>
</feature>
<sequence length="475" mass="53314">VAIALTNVPTLVCDVRTCETEVTEGKRNSVVNGGLIFSNNLCIMENIQDEEERPLTSPKRSNASFSSNEPSPLKKYFCVSIFALILLLAIGSSDGDTDSKKRKRAQKLRNRAENAPEQIVQKQAELNQQADAEEIYESLNDTFDVEDSMVIDELAAEDELEVRVEEVHYEVELEEEDAVEANSGVLQTAIKSVDENVRFYLKRVMGGGSEEDDDDDDEFSSSADISLSEEQLDKIAQKISEKLESKVKDQFREKADSIADEKNQSIQEIVEEDHNNSRLSARQIAAEQVAVSDMKEEIEDAAGKVADSIPELAQRIRDEVVEEETGKRLEDIKQRKQARRDRKKALRQKFQELQAKNKLKLEQPESEIRLSDSSGVNFNTSSKAKENARERQPLEKIKNTPANEEGLRSEPAMETPSQQLKPSSEGGIEESRDQVSKSGSSSEGIGIEDEVDAKVDAKDDARRRRRGEWKLYAAE</sequence>
<reference evidence="2 3" key="1">
    <citation type="journal article" date="2012" name="Genome Biol.">
        <title>Genome and low-iron response of an oceanic diatom adapted to chronic iron limitation.</title>
        <authorList>
            <person name="Lommer M."/>
            <person name="Specht M."/>
            <person name="Roy A.S."/>
            <person name="Kraemer L."/>
            <person name="Andreson R."/>
            <person name="Gutowska M.A."/>
            <person name="Wolf J."/>
            <person name="Bergner S.V."/>
            <person name="Schilhabel M.B."/>
            <person name="Klostermeier U.C."/>
            <person name="Beiko R.G."/>
            <person name="Rosenstiel P."/>
            <person name="Hippler M."/>
            <person name="Laroche J."/>
        </authorList>
    </citation>
    <scope>NUCLEOTIDE SEQUENCE [LARGE SCALE GENOMIC DNA]</scope>
    <source>
        <strain evidence="2 3">CCMP1005</strain>
    </source>
</reference>
<organism evidence="2 3">
    <name type="scientific">Thalassiosira oceanica</name>
    <name type="common">Marine diatom</name>
    <dbReference type="NCBI Taxonomy" id="159749"/>
    <lineage>
        <taxon>Eukaryota</taxon>
        <taxon>Sar</taxon>
        <taxon>Stramenopiles</taxon>
        <taxon>Ochrophyta</taxon>
        <taxon>Bacillariophyta</taxon>
        <taxon>Coscinodiscophyceae</taxon>
        <taxon>Thalassiosirophycidae</taxon>
        <taxon>Thalassiosirales</taxon>
        <taxon>Thalassiosiraceae</taxon>
        <taxon>Thalassiosira</taxon>
    </lineage>
</organism>
<feature type="non-terminal residue" evidence="2">
    <location>
        <position position="1"/>
    </location>
</feature>
<evidence type="ECO:0000256" key="1">
    <source>
        <dbReference type="SAM" id="MobiDB-lite"/>
    </source>
</evidence>
<dbReference type="EMBL" id="AGNL01047630">
    <property type="protein sequence ID" value="EJK46629.1"/>
    <property type="molecule type" value="Genomic_DNA"/>
</dbReference>
<accession>K0R4L5</accession>
<feature type="compositionally biased region" description="Basic and acidic residues" evidence="1">
    <location>
        <begin position="452"/>
        <end position="462"/>
    </location>
</feature>
<feature type="compositionally biased region" description="Basic and acidic residues" evidence="1">
    <location>
        <begin position="322"/>
        <end position="334"/>
    </location>
</feature>
<dbReference type="OMA" id="CIMENIQ"/>
<name>K0R4L5_THAOC</name>
<feature type="region of interest" description="Disordered" evidence="1">
    <location>
        <begin position="94"/>
        <end position="118"/>
    </location>
</feature>
<dbReference type="Proteomes" id="UP000266841">
    <property type="component" value="Unassembled WGS sequence"/>
</dbReference>
<evidence type="ECO:0000313" key="2">
    <source>
        <dbReference type="EMBL" id="EJK46629.1"/>
    </source>
</evidence>
<feature type="compositionally biased region" description="Basic residues" evidence="1">
    <location>
        <begin position="100"/>
        <end position="109"/>
    </location>
</feature>
<dbReference type="AlphaFoldDB" id="K0R4L5"/>